<dbReference type="Proteomes" id="UP000776164">
    <property type="component" value="Unassembled WGS sequence"/>
</dbReference>
<organism evidence="1 2">
    <name type="scientific">Subtercola frigoramans</name>
    <dbReference type="NCBI Taxonomy" id="120298"/>
    <lineage>
        <taxon>Bacteria</taxon>
        <taxon>Bacillati</taxon>
        <taxon>Actinomycetota</taxon>
        <taxon>Actinomycetes</taxon>
        <taxon>Micrococcales</taxon>
        <taxon>Microbacteriaceae</taxon>
        <taxon>Subtercola</taxon>
    </lineage>
</organism>
<dbReference type="EMBL" id="JAFBBU010000001">
    <property type="protein sequence ID" value="MBM7470555.1"/>
    <property type="molecule type" value="Genomic_DNA"/>
</dbReference>
<name>A0ABS2L1B6_9MICO</name>
<reference evidence="1 2" key="1">
    <citation type="submission" date="2021-01" db="EMBL/GenBank/DDBJ databases">
        <title>Sequencing the genomes of 1000 actinobacteria strains.</title>
        <authorList>
            <person name="Klenk H.-P."/>
        </authorList>
    </citation>
    <scope>NUCLEOTIDE SEQUENCE [LARGE SCALE GENOMIC DNA]</scope>
    <source>
        <strain evidence="1 2">DSM 13057</strain>
    </source>
</reference>
<sequence>MSPSSYGNLDGTLPFRLGVVQDAAGTVILDNTDWPLLAANALVAGLGTPALRQLASESARTDPVILRELRRQVNAELNIRTPRADDAAWCVALILCQRAEDGEAGPYATAMRIAALIGYPNERR</sequence>
<gene>
    <name evidence="1" type="ORF">JOE66_000189</name>
</gene>
<evidence type="ECO:0000313" key="2">
    <source>
        <dbReference type="Proteomes" id="UP000776164"/>
    </source>
</evidence>
<accession>A0ABS2L1B6</accession>
<dbReference type="RefSeq" id="WP_205106294.1">
    <property type="nucleotide sequence ID" value="NZ_BAAAHT010000001.1"/>
</dbReference>
<protein>
    <submittedName>
        <fullName evidence="1">Uncharacterized protein</fullName>
    </submittedName>
</protein>
<evidence type="ECO:0000313" key="1">
    <source>
        <dbReference type="EMBL" id="MBM7470555.1"/>
    </source>
</evidence>
<keyword evidence="2" id="KW-1185">Reference proteome</keyword>
<proteinExistence type="predicted"/>
<comment type="caution">
    <text evidence="1">The sequence shown here is derived from an EMBL/GenBank/DDBJ whole genome shotgun (WGS) entry which is preliminary data.</text>
</comment>